<name>A0A9Q9E244_9LACO</name>
<dbReference type="FunFam" id="3.40.50.300:FF:000032">
    <property type="entry name" value="Export ABC transporter ATP-binding protein"/>
    <property type="match status" value="1"/>
</dbReference>
<proteinExistence type="inferred from homology"/>
<evidence type="ECO:0000256" key="4">
    <source>
        <dbReference type="ARBA" id="ARBA00022840"/>
    </source>
</evidence>
<dbReference type="SUPFAM" id="SSF52540">
    <property type="entry name" value="P-loop containing nucleoside triphosphate hydrolases"/>
    <property type="match status" value="1"/>
</dbReference>
<evidence type="ECO:0000313" key="7">
    <source>
        <dbReference type="EMBL" id="USS89390.1"/>
    </source>
</evidence>
<comment type="similarity">
    <text evidence="1">Belongs to the ABC transporter superfamily.</text>
</comment>
<keyword evidence="4 7" id="KW-0067">ATP-binding</keyword>
<dbReference type="GO" id="GO:0016887">
    <property type="term" value="F:ATP hydrolysis activity"/>
    <property type="evidence" value="ECO:0007669"/>
    <property type="project" value="InterPro"/>
</dbReference>
<dbReference type="InterPro" id="IPR017871">
    <property type="entry name" value="ABC_transporter-like_CS"/>
</dbReference>
<dbReference type="AlphaFoldDB" id="A0A9Q9E244"/>
<organism evidence="7 8">
    <name type="scientific">Fructilactobacillus cliffordii</name>
    <dbReference type="NCBI Taxonomy" id="2940299"/>
    <lineage>
        <taxon>Bacteria</taxon>
        <taxon>Bacillati</taxon>
        <taxon>Bacillota</taxon>
        <taxon>Bacilli</taxon>
        <taxon>Lactobacillales</taxon>
        <taxon>Lactobacillaceae</taxon>
        <taxon>Fructilactobacillus</taxon>
    </lineage>
</organism>
<dbReference type="PANTHER" id="PTHR42798:SF2">
    <property type="entry name" value="ABC TRANSPORTER ATP-BINDING PROTEIN MG467-RELATED"/>
    <property type="match status" value="1"/>
</dbReference>
<evidence type="ECO:0000256" key="1">
    <source>
        <dbReference type="ARBA" id="ARBA00005417"/>
    </source>
</evidence>
<keyword evidence="5" id="KW-0029">Amino-acid transport</keyword>
<evidence type="ECO:0000256" key="2">
    <source>
        <dbReference type="ARBA" id="ARBA00022448"/>
    </source>
</evidence>
<gene>
    <name evidence="7" type="ORF">M3M40_00865</name>
</gene>
<dbReference type="GO" id="GO:0098796">
    <property type="term" value="C:membrane protein complex"/>
    <property type="evidence" value="ECO:0007669"/>
    <property type="project" value="UniProtKB-ARBA"/>
</dbReference>
<dbReference type="InterPro" id="IPR017911">
    <property type="entry name" value="MacB-like_ATP-bd"/>
</dbReference>
<evidence type="ECO:0000259" key="6">
    <source>
        <dbReference type="PROSITE" id="PS50893"/>
    </source>
</evidence>
<dbReference type="Gene3D" id="3.40.50.300">
    <property type="entry name" value="P-loop containing nucleotide triphosphate hydrolases"/>
    <property type="match status" value="1"/>
</dbReference>
<evidence type="ECO:0000256" key="5">
    <source>
        <dbReference type="ARBA" id="ARBA00022970"/>
    </source>
</evidence>
<dbReference type="PROSITE" id="PS50893">
    <property type="entry name" value="ABC_TRANSPORTER_2"/>
    <property type="match status" value="1"/>
</dbReference>
<dbReference type="RefSeq" id="WP_252766940.1">
    <property type="nucleotide sequence ID" value="NZ_CP097119.1"/>
</dbReference>
<feature type="domain" description="ABC transporter" evidence="6">
    <location>
        <begin position="2"/>
        <end position="230"/>
    </location>
</feature>
<evidence type="ECO:0000313" key="8">
    <source>
        <dbReference type="Proteomes" id="UP001055911"/>
    </source>
</evidence>
<dbReference type="InterPro" id="IPR027417">
    <property type="entry name" value="P-loop_NTPase"/>
</dbReference>
<dbReference type="GO" id="GO:0022857">
    <property type="term" value="F:transmembrane transporter activity"/>
    <property type="evidence" value="ECO:0007669"/>
    <property type="project" value="UniProtKB-ARBA"/>
</dbReference>
<reference evidence="7" key="1">
    <citation type="submission" date="2022-05" db="EMBL/GenBank/DDBJ databases">
        <authorList>
            <person name="Oliphant S.A."/>
            <person name="Watson-Haigh N.S."/>
            <person name="Sumby K.M."/>
            <person name="Gardner J.M."/>
            <person name="Jiranek V."/>
        </authorList>
    </citation>
    <scope>NUCLEOTIDE SEQUENCE</scope>
    <source>
        <strain evidence="7">KI4_B1</strain>
    </source>
</reference>
<protein>
    <submittedName>
        <fullName evidence="7">ABC transporter ATP-binding protein</fullName>
    </submittedName>
</protein>
<dbReference type="Proteomes" id="UP001055911">
    <property type="component" value="Chromosome"/>
</dbReference>
<accession>A0A9Q9E244</accession>
<dbReference type="InterPro" id="IPR003439">
    <property type="entry name" value="ABC_transporter-like_ATP-bd"/>
</dbReference>
<keyword evidence="2" id="KW-0813">Transport</keyword>
<evidence type="ECO:0000256" key="3">
    <source>
        <dbReference type="ARBA" id="ARBA00022741"/>
    </source>
</evidence>
<keyword evidence="3" id="KW-0547">Nucleotide-binding</keyword>
<dbReference type="Pfam" id="PF00005">
    <property type="entry name" value="ABC_tran"/>
    <property type="match status" value="1"/>
</dbReference>
<dbReference type="PANTHER" id="PTHR42798">
    <property type="entry name" value="LIPOPROTEIN-RELEASING SYSTEM ATP-BINDING PROTEIN LOLD"/>
    <property type="match status" value="1"/>
</dbReference>
<dbReference type="PROSITE" id="PS00211">
    <property type="entry name" value="ABC_TRANSPORTER_1"/>
    <property type="match status" value="1"/>
</dbReference>
<dbReference type="GO" id="GO:0005524">
    <property type="term" value="F:ATP binding"/>
    <property type="evidence" value="ECO:0007669"/>
    <property type="project" value="UniProtKB-KW"/>
</dbReference>
<sequence length="233" mass="25738">MLKLSHISKTYQTGTEVTHALNDVSFEIQPNQLTVILGPSGSGKSTMLNILSGMDRPTTGSVTYDVKVINTESDQQLTEYRKKMVGFVFQFYNLISNLMVAENVAITAQLVSKQYQQPINDCLAQVGLQQREQNFPDQLSGGEMQRVAIARALAKHPRVLLCDEPTGALDTQTSQQVFKLLQASKNPQTAVVIVTHNPLVAQIADRVIRIRDGEVEKVSDNANPLTVEEVDWG</sequence>
<dbReference type="EMBL" id="CP097119">
    <property type="protein sequence ID" value="USS89390.1"/>
    <property type="molecule type" value="Genomic_DNA"/>
</dbReference>
<dbReference type="CDD" id="cd03255">
    <property type="entry name" value="ABC_MJ0796_LolCDE_FtsE"/>
    <property type="match status" value="1"/>
</dbReference>
<keyword evidence="8" id="KW-1185">Reference proteome</keyword>
<dbReference type="InterPro" id="IPR003593">
    <property type="entry name" value="AAA+_ATPase"/>
</dbReference>
<dbReference type="GO" id="GO:0006865">
    <property type="term" value="P:amino acid transport"/>
    <property type="evidence" value="ECO:0007669"/>
    <property type="project" value="UniProtKB-KW"/>
</dbReference>
<dbReference type="SMART" id="SM00382">
    <property type="entry name" value="AAA"/>
    <property type="match status" value="1"/>
</dbReference>